<evidence type="ECO:0000256" key="1">
    <source>
        <dbReference type="ARBA" id="ARBA00023136"/>
    </source>
</evidence>
<dbReference type="PANTHER" id="PTHR38038:SF1">
    <property type="entry name" value="PENICILLIN-BINDING PROTEIN ACTIVATOR LPOA"/>
    <property type="match status" value="1"/>
</dbReference>
<keyword evidence="3" id="KW-1185">Reference proteome</keyword>
<reference evidence="2 3" key="1">
    <citation type="submission" date="2024-04" db="EMBL/GenBank/DDBJ databases">
        <authorList>
            <person name="Abashina T."/>
            <person name="Shaikin A."/>
        </authorList>
    </citation>
    <scope>NUCLEOTIDE SEQUENCE [LARGE SCALE GENOMIC DNA]</scope>
    <source>
        <strain evidence="2 3">AAFK</strain>
    </source>
</reference>
<sequence>MITKTSAPRPQQAAKYRGILLFLLMLALLLAEGGQAVAETPAASATVTTPAAGPGARVCVLLPVTGRYAGLATAIRLGIEGAARQQSAIDQAPVQVYDTQGQPASAVAAYDLARAQACPAIIGPLLRAEALSVLRVRKAGDPPILPLAPVNADASKGVHPFGLTPEPEARQLATDLREQGYLRAALLHTSGDIDRRMHAAFLQQWSGLGGRITVDQLLPPGEGEVLPTIQRMLEKAGVSGAKSGDTDAIILFVPGNLARALTPILRQQVGTLPIFGSSRLNTGGPQTAGSDTPEGLTFLDMPWMLSPEASWMPLRQELLRQMPNANEVSWRLSALGFDSYQLAQHLANGNQAVPFLGATGILRIMPDGTVQRRLSWGRYEQGQLRVYAMPPGKNP</sequence>
<protein>
    <submittedName>
        <fullName evidence="2">Penicillin-binding protein activator</fullName>
    </submittedName>
</protein>
<dbReference type="CDD" id="cd06339">
    <property type="entry name" value="PBP1_YraM_LppC_lipoprotein-like"/>
    <property type="match status" value="1"/>
</dbReference>
<organism evidence="2 3">
    <name type="scientific">Thermithiobacillus plumbiphilus</name>
    <dbReference type="NCBI Taxonomy" id="1729899"/>
    <lineage>
        <taxon>Bacteria</taxon>
        <taxon>Pseudomonadati</taxon>
        <taxon>Pseudomonadota</taxon>
        <taxon>Acidithiobacillia</taxon>
        <taxon>Acidithiobacillales</taxon>
        <taxon>Thermithiobacillaceae</taxon>
        <taxon>Thermithiobacillus</taxon>
    </lineage>
</organism>
<dbReference type="PANTHER" id="PTHR38038">
    <property type="entry name" value="PENICILLIN-BINDING PROTEIN ACTIVATOR LPOA"/>
    <property type="match status" value="1"/>
</dbReference>
<dbReference type="SUPFAM" id="SSF53822">
    <property type="entry name" value="Periplasmic binding protein-like I"/>
    <property type="match status" value="1"/>
</dbReference>
<evidence type="ECO:0000313" key="2">
    <source>
        <dbReference type="EMBL" id="MEK8088916.1"/>
    </source>
</evidence>
<dbReference type="EMBL" id="JBBPCO010000003">
    <property type="protein sequence ID" value="MEK8088916.1"/>
    <property type="molecule type" value="Genomic_DNA"/>
</dbReference>
<comment type="caution">
    <text evidence="2">The sequence shown here is derived from an EMBL/GenBank/DDBJ whole genome shotgun (WGS) entry which is preliminary data.</text>
</comment>
<evidence type="ECO:0000313" key="3">
    <source>
        <dbReference type="Proteomes" id="UP001446205"/>
    </source>
</evidence>
<dbReference type="Pfam" id="PF04348">
    <property type="entry name" value="LppC"/>
    <property type="match status" value="1"/>
</dbReference>
<dbReference type="RefSeq" id="WP_341369983.1">
    <property type="nucleotide sequence ID" value="NZ_JBBPCO010000003.1"/>
</dbReference>
<dbReference type="InterPro" id="IPR028082">
    <property type="entry name" value="Peripla_BP_I"/>
</dbReference>
<proteinExistence type="predicted"/>
<dbReference type="Gene3D" id="3.40.50.2300">
    <property type="match status" value="2"/>
</dbReference>
<gene>
    <name evidence="2" type="ORF">WOB96_03980</name>
</gene>
<dbReference type="InterPro" id="IPR007443">
    <property type="entry name" value="LpoA"/>
</dbReference>
<accession>A0ABU9D6G6</accession>
<name>A0ABU9D6G6_9PROT</name>
<keyword evidence="1" id="KW-0472">Membrane</keyword>
<dbReference type="Proteomes" id="UP001446205">
    <property type="component" value="Unassembled WGS sequence"/>
</dbReference>